<evidence type="ECO:0000256" key="2">
    <source>
        <dbReference type="ARBA" id="ARBA00022980"/>
    </source>
</evidence>
<proteinExistence type="inferred from homology"/>
<dbReference type="PANTHER" id="PTHR21569:SF16">
    <property type="entry name" value="RIBOSOMAL PROTEIN S16"/>
    <property type="match status" value="1"/>
</dbReference>
<organism evidence="5">
    <name type="scientific">mine drainage metagenome</name>
    <dbReference type="NCBI Taxonomy" id="410659"/>
    <lineage>
        <taxon>unclassified sequences</taxon>
        <taxon>metagenomes</taxon>
        <taxon>ecological metagenomes</taxon>
    </lineage>
</organism>
<gene>
    <name evidence="5" type="ORF">B1B_12130</name>
</gene>
<dbReference type="AlphaFoldDB" id="T0ZTH2"/>
<dbReference type="Pfam" id="PF00380">
    <property type="entry name" value="Ribosomal_S9"/>
    <property type="match status" value="1"/>
</dbReference>
<dbReference type="EMBL" id="AUZY01007928">
    <property type="protein sequence ID" value="EQD47862.1"/>
    <property type="molecule type" value="Genomic_DNA"/>
</dbReference>
<evidence type="ECO:0000256" key="3">
    <source>
        <dbReference type="ARBA" id="ARBA00023274"/>
    </source>
</evidence>
<accession>T0ZTH2</accession>
<name>T0ZTH2_9ZZZZ</name>
<keyword evidence="3" id="KW-0687">Ribonucleoprotein</keyword>
<dbReference type="GO" id="GO:0000462">
    <property type="term" value="P:maturation of SSU-rRNA from tricistronic rRNA transcript (SSU-rRNA, 5.8S rRNA, LSU-rRNA)"/>
    <property type="evidence" value="ECO:0007669"/>
    <property type="project" value="TreeGrafter"/>
</dbReference>
<evidence type="ECO:0000256" key="1">
    <source>
        <dbReference type="ARBA" id="ARBA00005251"/>
    </source>
</evidence>
<dbReference type="Gene3D" id="3.30.230.10">
    <property type="match status" value="1"/>
</dbReference>
<sequence>RGQGRIWVNSRPLELLDPPIVRSKIQQPLYLLGPRASSLDVQISVSGGGVMGQASAARTALARGLVEYLKDPALAEMFKRYDRSLLVNDPRRKLPKLPQGRGARKRRQKSYR</sequence>
<dbReference type="GO" id="GO:0003723">
    <property type="term" value="F:RNA binding"/>
    <property type="evidence" value="ECO:0007669"/>
    <property type="project" value="TreeGrafter"/>
</dbReference>
<comment type="similarity">
    <text evidence="1">Belongs to the universal ribosomal protein uS9 family.</text>
</comment>
<dbReference type="SUPFAM" id="SSF54211">
    <property type="entry name" value="Ribosomal protein S5 domain 2-like"/>
    <property type="match status" value="1"/>
</dbReference>
<dbReference type="GO" id="GO:0003735">
    <property type="term" value="F:structural constituent of ribosome"/>
    <property type="evidence" value="ECO:0007669"/>
    <property type="project" value="InterPro"/>
</dbReference>
<dbReference type="InterPro" id="IPR014721">
    <property type="entry name" value="Ribsml_uS5_D2-typ_fold_subgr"/>
</dbReference>
<dbReference type="PROSITE" id="PS00360">
    <property type="entry name" value="RIBOSOMAL_S9"/>
    <property type="match status" value="1"/>
</dbReference>
<reference evidence="5" key="2">
    <citation type="journal article" date="2014" name="ISME J.">
        <title>Microbial stratification in low pH oxic and suboxic macroscopic growths along an acid mine drainage.</title>
        <authorList>
            <person name="Mendez-Garcia C."/>
            <person name="Mesa V."/>
            <person name="Sprenger R.R."/>
            <person name="Richter M."/>
            <person name="Diez M.S."/>
            <person name="Solano J."/>
            <person name="Bargiela R."/>
            <person name="Golyshina O.V."/>
            <person name="Manteca A."/>
            <person name="Ramos J.L."/>
            <person name="Gallego J.R."/>
            <person name="Llorente I."/>
            <person name="Martins Dos Santos V.A."/>
            <person name="Jensen O.N."/>
            <person name="Pelaez A.I."/>
            <person name="Sanchez J."/>
            <person name="Ferrer M."/>
        </authorList>
    </citation>
    <scope>NUCLEOTIDE SEQUENCE</scope>
</reference>
<dbReference type="GO" id="GO:0022627">
    <property type="term" value="C:cytosolic small ribosomal subunit"/>
    <property type="evidence" value="ECO:0007669"/>
    <property type="project" value="TreeGrafter"/>
</dbReference>
<dbReference type="InterPro" id="IPR020568">
    <property type="entry name" value="Ribosomal_Su5_D2-typ_SF"/>
</dbReference>
<dbReference type="InterPro" id="IPR020574">
    <property type="entry name" value="Ribosomal_uS9_CS"/>
</dbReference>
<feature type="region of interest" description="Disordered" evidence="4">
    <location>
        <begin position="89"/>
        <end position="112"/>
    </location>
</feature>
<dbReference type="PANTHER" id="PTHR21569">
    <property type="entry name" value="RIBOSOMAL PROTEIN S9"/>
    <property type="match status" value="1"/>
</dbReference>
<reference evidence="5" key="1">
    <citation type="submission" date="2013-08" db="EMBL/GenBank/DDBJ databases">
        <authorList>
            <person name="Mendez C."/>
            <person name="Richter M."/>
            <person name="Ferrer M."/>
            <person name="Sanchez J."/>
        </authorList>
    </citation>
    <scope>NUCLEOTIDE SEQUENCE</scope>
</reference>
<feature type="compositionally biased region" description="Basic residues" evidence="4">
    <location>
        <begin position="102"/>
        <end position="112"/>
    </location>
</feature>
<evidence type="ECO:0000313" key="5">
    <source>
        <dbReference type="EMBL" id="EQD47862.1"/>
    </source>
</evidence>
<keyword evidence="2 5" id="KW-0689">Ribosomal protein</keyword>
<feature type="non-terminal residue" evidence="5">
    <location>
        <position position="1"/>
    </location>
</feature>
<protein>
    <submittedName>
        <fullName evidence="5">Ribosomal protein S9</fullName>
    </submittedName>
</protein>
<dbReference type="GO" id="GO:0006412">
    <property type="term" value="P:translation"/>
    <property type="evidence" value="ECO:0007669"/>
    <property type="project" value="InterPro"/>
</dbReference>
<comment type="caution">
    <text evidence="5">The sequence shown here is derived from an EMBL/GenBank/DDBJ whole genome shotgun (WGS) entry which is preliminary data.</text>
</comment>
<evidence type="ECO:0000256" key="4">
    <source>
        <dbReference type="SAM" id="MobiDB-lite"/>
    </source>
</evidence>
<dbReference type="InterPro" id="IPR000754">
    <property type="entry name" value="Ribosomal_uS9"/>
</dbReference>